<evidence type="ECO:0000256" key="2">
    <source>
        <dbReference type="ARBA" id="ARBA00013064"/>
    </source>
</evidence>
<dbReference type="PROSITE" id="PS50056">
    <property type="entry name" value="TYR_PHOSPHATASE_2"/>
    <property type="match status" value="1"/>
</dbReference>
<dbReference type="GO" id="GO:0033550">
    <property type="term" value="F:MAP kinase tyrosine phosphatase activity"/>
    <property type="evidence" value="ECO:0007669"/>
    <property type="project" value="TreeGrafter"/>
</dbReference>
<evidence type="ECO:0000256" key="3">
    <source>
        <dbReference type="ARBA" id="ARBA00022801"/>
    </source>
</evidence>
<evidence type="ECO:0000256" key="1">
    <source>
        <dbReference type="ARBA" id="ARBA00008601"/>
    </source>
</evidence>
<dbReference type="GO" id="GO:0008330">
    <property type="term" value="F:protein tyrosine/threonine phosphatase activity"/>
    <property type="evidence" value="ECO:0007669"/>
    <property type="project" value="TreeGrafter"/>
</dbReference>
<dbReference type="VEuPathDB" id="CryptoDB:Cvel_29840"/>
<dbReference type="PROSITE" id="PS50054">
    <property type="entry name" value="TYR_PHOSPHATASE_DUAL"/>
    <property type="match status" value="1"/>
</dbReference>
<dbReference type="SMART" id="SM00195">
    <property type="entry name" value="DSPc"/>
    <property type="match status" value="1"/>
</dbReference>
<dbReference type="InterPro" id="IPR000387">
    <property type="entry name" value="Tyr_Pase_dom"/>
</dbReference>
<reference evidence="8" key="1">
    <citation type="submission" date="2014-11" db="EMBL/GenBank/DDBJ databases">
        <authorList>
            <person name="Otto D Thomas"/>
            <person name="Naeem Raeece"/>
        </authorList>
    </citation>
    <scope>NUCLEOTIDE SEQUENCE</scope>
</reference>
<feature type="region of interest" description="Disordered" evidence="5">
    <location>
        <begin position="241"/>
        <end position="353"/>
    </location>
</feature>
<dbReference type="Gene3D" id="3.90.190.10">
    <property type="entry name" value="Protein tyrosine phosphatase superfamily"/>
    <property type="match status" value="1"/>
</dbReference>
<dbReference type="EC" id="3.1.3.48" evidence="2"/>
<evidence type="ECO:0000256" key="4">
    <source>
        <dbReference type="ARBA" id="ARBA00022912"/>
    </source>
</evidence>
<dbReference type="GO" id="GO:0017017">
    <property type="term" value="F:MAP kinase tyrosine/serine/threonine phosphatase activity"/>
    <property type="evidence" value="ECO:0007669"/>
    <property type="project" value="TreeGrafter"/>
</dbReference>
<proteinExistence type="inferred from homology"/>
<dbReference type="PANTHER" id="PTHR10159">
    <property type="entry name" value="DUAL SPECIFICITY PROTEIN PHOSPHATASE"/>
    <property type="match status" value="1"/>
</dbReference>
<feature type="domain" description="Tyrosine-protein phosphatase" evidence="6">
    <location>
        <begin position="24"/>
        <end position="173"/>
    </location>
</feature>
<feature type="domain" description="Tyrosine specific protein phosphatases" evidence="7">
    <location>
        <begin position="100"/>
        <end position="151"/>
    </location>
</feature>
<dbReference type="Pfam" id="PF00782">
    <property type="entry name" value="DSPc"/>
    <property type="match status" value="1"/>
</dbReference>
<dbReference type="AlphaFoldDB" id="A0A0G4HPI1"/>
<evidence type="ECO:0000313" key="8">
    <source>
        <dbReference type="EMBL" id="CEM46143.1"/>
    </source>
</evidence>
<evidence type="ECO:0000256" key="5">
    <source>
        <dbReference type="SAM" id="MobiDB-lite"/>
    </source>
</evidence>
<gene>
    <name evidence="8" type="ORF">Cvel_29840</name>
</gene>
<dbReference type="CDD" id="cd14498">
    <property type="entry name" value="DSP"/>
    <property type="match status" value="1"/>
</dbReference>
<feature type="compositionally biased region" description="Low complexity" evidence="5">
    <location>
        <begin position="340"/>
        <end position="353"/>
    </location>
</feature>
<evidence type="ECO:0000259" key="7">
    <source>
        <dbReference type="PROSITE" id="PS50056"/>
    </source>
</evidence>
<protein>
    <recommendedName>
        <fullName evidence="2">protein-tyrosine-phosphatase</fullName>
        <ecNumber evidence="2">3.1.3.48</ecNumber>
    </recommendedName>
</protein>
<organism evidence="8">
    <name type="scientific">Chromera velia CCMP2878</name>
    <dbReference type="NCBI Taxonomy" id="1169474"/>
    <lineage>
        <taxon>Eukaryota</taxon>
        <taxon>Sar</taxon>
        <taxon>Alveolata</taxon>
        <taxon>Colpodellida</taxon>
        <taxon>Chromeraceae</taxon>
        <taxon>Chromera</taxon>
    </lineage>
</organism>
<evidence type="ECO:0000259" key="6">
    <source>
        <dbReference type="PROSITE" id="PS50054"/>
    </source>
</evidence>
<accession>A0A0G4HPI1</accession>
<keyword evidence="4" id="KW-0904">Protein phosphatase</keyword>
<feature type="compositionally biased region" description="Polar residues" evidence="5">
    <location>
        <begin position="320"/>
        <end position="330"/>
    </location>
</feature>
<dbReference type="InterPro" id="IPR020422">
    <property type="entry name" value="TYR_PHOSPHATASE_DUAL_dom"/>
</dbReference>
<comment type="similarity">
    <text evidence="1">Belongs to the protein-tyrosine phosphatase family. Non-receptor class dual specificity subfamily.</text>
</comment>
<keyword evidence="3" id="KW-0378">Hydrolase</keyword>
<dbReference type="GO" id="GO:0043409">
    <property type="term" value="P:negative regulation of MAPK cascade"/>
    <property type="evidence" value="ECO:0007669"/>
    <property type="project" value="TreeGrafter"/>
</dbReference>
<dbReference type="EMBL" id="CDMZ01003380">
    <property type="protein sequence ID" value="CEM46143.1"/>
    <property type="molecule type" value="Genomic_DNA"/>
</dbReference>
<dbReference type="PANTHER" id="PTHR10159:SF519">
    <property type="entry name" value="DUAL SPECIFICITY PROTEIN PHOSPHATASE MPK3"/>
    <property type="match status" value="1"/>
</dbReference>
<dbReference type="InterPro" id="IPR000340">
    <property type="entry name" value="Dual-sp_phosphatase_cat-dom"/>
</dbReference>
<name>A0A0G4HPI1_9ALVE</name>
<dbReference type="InterPro" id="IPR029021">
    <property type="entry name" value="Prot-tyrosine_phosphatase-like"/>
</dbReference>
<dbReference type="GO" id="GO:0005737">
    <property type="term" value="C:cytoplasm"/>
    <property type="evidence" value="ECO:0007669"/>
    <property type="project" value="TreeGrafter"/>
</dbReference>
<dbReference type="SUPFAM" id="SSF52799">
    <property type="entry name" value="(Phosphotyrosine protein) phosphatases II"/>
    <property type="match status" value="1"/>
</dbReference>
<sequence length="416" mass="45105">MTESTFITSGNPEEGKSAVHFSWVPTDPKIRKGRLYVGSLAEACNVASLRRYKISLVITIAYPFWGTYQEDLYYRLGINHVTIPFLDAASQELDFREAGIKDIADELKKGGNVLVHCAKGISRSVSLCIAYKIVYERTRVNDALKQIAKFRWFVGPNAGFIGQLKELEEQELGPAAPGLGLSQHGGRMGGPLPIVPGAPASAFDPNASNPMIPMVPTVSQTMVQHSWAAAQQQRQAVVAVNPGGHPHMYGRPPQQGGGMTPMRSHHQMPSLHSQATLGPPSPPPSQQTSKGEMRASSVEGEESSPTKGGTIAAGFMSMLKSVTGQQQSTDAQPEQPPKSPQEQQQQQQPMVAQAQAQYAQQMQQAHAQLQQQQQQQQQQAYMQTQGGAYGYPQQRMAFGSFGGGPVRGPVRGGWGY</sequence>